<evidence type="ECO:0000256" key="7">
    <source>
        <dbReference type="PROSITE-ProRule" id="PRU00042"/>
    </source>
</evidence>
<evidence type="ECO:0000256" key="2">
    <source>
        <dbReference type="ARBA" id="ARBA00022723"/>
    </source>
</evidence>
<dbReference type="GO" id="GO:0010468">
    <property type="term" value="P:regulation of gene expression"/>
    <property type="evidence" value="ECO:0007669"/>
    <property type="project" value="TreeGrafter"/>
</dbReference>
<dbReference type="EMBL" id="CAJFCW020000001">
    <property type="protein sequence ID" value="CAG9084417.1"/>
    <property type="molecule type" value="Genomic_DNA"/>
</dbReference>
<keyword evidence="11" id="KW-1185">Reference proteome</keyword>
<evidence type="ECO:0000256" key="6">
    <source>
        <dbReference type="ARBA" id="ARBA00023242"/>
    </source>
</evidence>
<evidence type="ECO:0000256" key="3">
    <source>
        <dbReference type="ARBA" id="ARBA00022737"/>
    </source>
</evidence>
<feature type="domain" description="C2H2-type" evidence="9">
    <location>
        <begin position="134"/>
        <end position="161"/>
    </location>
</feature>
<keyword evidence="5" id="KW-0862">Zinc</keyword>
<dbReference type="OrthoDB" id="9978265at2759"/>
<feature type="compositionally biased region" description="Polar residues" evidence="8">
    <location>
        <begin position="235"/>
        <end position="248"/>
    </location>
</feature>
<dbReference type="InterPro" id="IPR013087">
    <property type="entry name" value="Znf_C2H2_type"/>
</dbReference>
<feature type="domain" description="C2H2-type" evidence="9">
    <location>
        <begin position="76"/>
        <end position="103"/>
    </location>
</feature>
<organism evidence="10 11">
    <name type="scientific">Bursaphelenchus okinawaensis</name>
    <dbReference type="NCBI Taxonomy" id="465554"/>
    <lineage>
        <taxon>Eukaryota</taxon>
        <taxon>Metazoa</taxon>
        <taxon>Ecdysozoa</taxon>
        <taxon>Nematoda</taxon>
        <taxon>Chromadorea</taxon>
        <taxon>Rhabditida</taxon>
        <taxon>Tylenchina</taxon>
        <taxon>Tylenchomorpha</taxon>
        <taxon>Aphelenchoidea</taxon>
        <taxon>Aphelenchoididae</taxon>
        <taxon>Bursaphelenchus</taxon>
    </lineage>
</organism>
<dbReference type="Proteomes" id="UP000614601">
    <property type="component" value="Unassembled WGS sequence"/>
</dbReference>
<reference evidence="10" key="1">
    <citation type="submission" date="2020-09" db="EMBL/GenBank/DDBJ databases">
        <authorList>
            <person name="Kikuchi T."/>
        </authorList>
    </citation>
    <scope>NUCLEOTIDE SEQUENCE</scope>
    <source>
        <strain evidence="10">SH1</strain>
    </source>
</reference>
<sequence length="273" mass="31121">MSLTCIGCGFSYNSYGLLAEHLKNVVADLYHQQQTFVCACNSNLLFNIQQYIRHLALEHESSYEGSSSRHESKLVYSCSVCSREFSDKSNMRKHAKLHTGEKPYECEVCHHKFAKRSNLTQHLSMHQRSSTDVFKCAICDKDYFSKSALKLHFRVHTNENPFRCARIDCDMAFRTRKLLNSHVRKLHSSVATTNQRCYSPDSAQKVVRRIAELSGSKISEDPPLKASATSAFQRVSSGDSPLWNSSRNRLQRRASETIPPTSQMIRFNSSVDI</sequence>
<feature type="domain" description="C2H2-type" evidence="9">
    <location>
        <begin position="104"/>
        <end position="131"/>
    </location>
</feature>
<dbReference type="Pfam" id="PF00096">
    <property type="entry name" value="zf-C2H2"/>
    <property type="match status" value="4"/>
</dbReference>
<keyword evidence="4 7" id="KW-0863">Zinc-finger</keyword>
<dbReference type="InterPro" id="IPR036236">
    <property type="entry name" value="Znf_C2H2_sf"/>
</dbReference>
<dbReference type="GO" id="GO:0008270">
    <property type="term" value="F:zinc ion binding"/>
    <property type="evidence" value="ECO:0007669"/>
    <property type="project" value="UniProtKB-KW"/>
</dbReference>
<dbReference type="PANTHER" id="PTHR16515">
    <property type="entry name" value="PR DOMAIN ZINC FINGER PROTEIN"/>
    <property type="match status" value="1"/>
</dbReference>
<dbReference type="FunFam" id="3.30.160.60:FF:000690">
    <property type="entry name" value="Zinc finger protein 354C"/>
    <property type="match status" value="1"/>
</dbReference>
<dbReference type="GO" id="GO:0005634">
    <property type="term" value="C:nucleus"/>
    <property type="evidence" value="ECO:0007669"/>
    <property type="project" value="UniProtKB-SubCell"/>
</dbReference>
<name>A0A811JUY6_9BILA</name>
<dbReference type="SUPFAM" id="SSF57667">
    <property type="entry name" value="beta-beta-alpha zinc fingers"/>
    <property type="match status" value="2"/>
</dbReference>
<dbReference type="Proteomes" id="UP000783686">
    <property type="component" value="Unassembled WGS sequence"/>
</dbReference>
<evidence type="ECO:0000256" key="5">
    <source>
        <dbReference type="ARBA" id="ARBA00022833"/>
    </source>
</evidence>
<dbReference type="Gene3D" id="3.30.160.60">
    <property type="entry name" value="Classic Zinc Finger"/>
    <property type="match status" value="4"/>
</dbReference>
<keyword evidence="2" id="KW-0479">Metal-binding</keyword>
<dbReference type="EMBL" id="CAJFDH010000001">
    <property type="protein sequence ID" value="CAD5207120.1"/>
    <property type="molecule type" value="Genomic_DNA"/>
</dbReference>
<dbReference type="PROSITE" id="PS50157">
    <property type="entry name" value="ZINC_FINGER_C2H2_2"/>
    <property type="match status" value="4"/>
</dbReference>
<evidence type="ECO:0000313" key="11">
    <source>
        <dbReference type="Proteomes" id="UP000614601"/>
    </source>
</evidence>
<dbReference type="InterPro" id="IPR050331">
    <property type="entry name" value="Zinc_finger"/>
</dbReference>
<comment type="caution">
    <text evidence="10">The sequence shown here is derived from an EMBL/GenBank/DDBJ whole genome shotgun (WGS) entry which is preliminary data.</text>
</comment>
<dbReference type="PANTHER" id="PTHR16515:SF49">
    <property type="entry name" value="GASTRULA ZINC FINGER PROTEIN XLCGF49.1-LIKE-RELATED"/>
    <property type="match status" value="1"/>
</dbReference>
<proteinExistence type="predicted"/>
<dbReference type="PROSITE" id="PS00028">
    <property type="entry name" value="ZINC_FINGER_C2H2_1"/>
    <property type="match status" value="4"/>
</dbReference>
<evidence type="ECO:0000256" key="8">
    <source>
        <dbReference type="SAM" id="MobiDB-lite"/>
    </source>
</evidence>
<protein>
    <recommendedName>
        <fullName evidence="9">C2H2-type domain-containing protein</fullName>
    </recommendedName>
</protein>
<gene>
    <name evidence="10" type="ORF">BOKJ2_LOCUS1804</name>
</gene>
<dbReference type="SMART" id="SM00355">
    <property type="entry name" value="ZnF_C2H2"/>
    <property type="match status" value="5"/>
</dbReference>
<keyword evidence="6" id="KW-0539">Nucleus</keyword>
<accession>A0A811JUY6</accession>
<keyword evidence="3" id="KW-0677">Repeat</keyword>
<evidence type="ECO:0000313" key="10">
    <source>
        <dbReference type="EMBL" id="CAD5207120.1"/>
    </source>
</evidence>
<evidence type="ECO:0000259" key="9">
    <source>
        <dbReference type="PROSITE" id="PS50157"/>
    </source>
</evidence>
<evidence type="ECO:0000256" key="4">
    <source>
        <dbReference type="ARBA" id="ARBA00022771"/>
    </source>
</evidence>
<feature type="region of interest" description="Disordered" evidence="8">
    <location>
        <begin position="235"/>
        <end position="257"/>
    </location>
</feature>
<evidence type="ECO:0000256" key="1">
    <source>
        <dbReference type="ARBA" id="ARBA00004123"/>
    </source>
</evidence>
<feature type="domain" description="C2H2-type" evidence="9">
    <location>
        <begin position="162"/>
        <end position="192"/>
    </location>
</feature>
<dbReference type="AlphaFoldDB" id="A0A811JUY6"/>
<comment type="subcellular location">
    <subcellularLocation>
        <location evidence="1">Nucleus</location>
    </subcellularLocation>
</comment>
<dbReference type="FunFam" id="3.30.160.60:FF:001498">
    <property type="entry name" value="Zinc finger protein 404"/>
    <property type="match status" value="1"/>
</dbReference>